<evidence type="ECO:0000256" key="2">
    <source>
        <dbReference type="ARBA" id="ARBA00022723"/>
    </source>
</evidence>
<dbReference type="SMART" id="SM00906">
    <property type="entry name" value="Fungal_trans"/>
    <property type="match status" value="1"/>
</dbReference>
<dbReference type="RefSeq" id="XP_058305841.1">
    <property type="nucleotide sequence ID" value="XM_058455853.1"/>
</dbReference>
<proteinExistence type="predicted"/>
<dbReference type="SUPFAM" id="SSF57701">
    <property type="entry name" value="Zn2/Cys6 DNA-binding domain"/>
    <property type="match status" value="1"/>
</dbReference>
<reference evidence="9" key="1">
    <citation type="submission" date="2022-12" db="EMBL/GenBank/DDBJ databases">
        <authorList>
            <person name="Petersen C."/>
        </authorList>
    </citation>
    <scope>NUCLEOTIDE SEQUENCE</scope>
    <source>
        <strain evidence="9">IBT 15544</strain>
    </source>
</reference>
<feature type="domain" description="Zn(2)-C6 fungal-type" evidence="8">
    <location>
        <begin position="13"/>
        <end position="42"/>
    </location>
</feature>
<evidence type="ECO:0000256" key="6">
    <source>
        <dbReference type="ARBA" id="ARBA00023242"/>
    </source>
</evidence>
<dbReference type="Pfam" id="PF00172">
    <property type="entry name" value="Zn_clus"/>
    <property type="match status" value="1"/>
</dbReference>
<dbReference type="EMBL" id="JAPQKR010000015">
    <property type="protein sequence ID" value="KAJ5195353.1"/>
    <property type="molecule type" value="Genomic_DNA"/>
</dbReference>
<organism evidence="9 10">
    <name type="scientific">Penicillium cinerascens</name>
    <dbReference type="NCBI Taxonomy" id="70096"/>
    <lineage>
        <taxon>Eukaryota</taxon>
        <taxon>Fungi</taxon>
        <taxon>Dikarya</taxon>
        <taxon>Ascomycota</taxon>
        <taxon>Pezizomycotina</taxon>
        <taxon>Eurotiomycetes</taxon>
        <taxon>Eurotiomycetidae</taxon>
        <taxon>Eurotiales</taxon>
        <taxon>Aspergillaceae</taxon>
        <taxon>Penicillium</taxon>
    </lineage>
</organism>
<evidence type="ECO:0000313" key="9">
    <source>
        <dbReference type="EMBL" id="KAJ5195353.1"/>
    </source>
</evidence>
<comment type="subcellular location">
    <subcellularLocation>
        <location evidence="1">Nucleus</location>
    </subcellularLocation>
</comment>
<dbReference type="Pfam" id="PF04082">
    <property type="entry name" value="Fungal_trans"/>
    <property type="match status" value="1"/>
</dbReference>
<evidence type="ECO:0000313" key="10">
    <source>
        <dbReference type="Proteomes" id="UP001150904"/>
    </source>
</evidence>
<dbReference type="CDD" id="cd00067">
    <property type="entry name" value="GAL4"/>
    <property type="match status" value="1"/>
</dbReference>
<dbReference type="InterPro" id="IPR050613">
    <property type="entry name" value="Sec_Metabolite_Reg"/>
</dbReference>
<dbReference type="AlphaFoldDB" id="A0A9W9MB01"/>
<evidence type="ECO:0000256" key="5">
    <source>
        <dbReference type="ARBA" id="ARBA00023163"/>
    </source>
</evidence>
<dbReference type="InterPro" id="IPR001138">
    <property type="entry name" value="Zn2Cys6_DnaBD"/>
</dbReference>
<comment type="caution">
    <text evidence="9">The sequence shown here is derived from an EMBL/GenBank/DDBJ whole genome shotgun (WGS) entry which is preliminary data.</text>
</comment>
<dbReference type="PANTHER" id="PTHR31001">
    <property type="entry name" value="UNCHARACTERIZED TRANSCRIPTIONAL REGULATORY PROTEIN"/>
    <property type="match status" value="1"/>
</dbReference>
<keyword evidence="10" id="KW-1185">Reference proteome</keyword>
<accession>A0A9W9MB01</accession>
<feature type="region of interest" description="Disordered" evidence="7">
    <location>
        <begin position="79"/>
        <end position="117"/>
    </location>
</feature>
<dbReference type="GO" id="GO:0006351">
    <property type="term" value="P:DNA-templated transcription"/>
    <property type="evidence" value="ECO:0007669"/>
    <property type="project" value="InterPro"/>
</dbReference>
<keyword evidence="3" id="KW-0805">Transcription regulation</keyword>
<evidence type="ECO:0000256" key="1">
    <source>
        <dbReference type="ARBA" id="ARBA00004123"/>
    </source>
</evidence>
<dbReference type="GO" id="GO:0005634">
    <property type="term" value="C:nucleus"/>
    <property type="evidence" value="ECO:0007669"/>
    <property type="project" value="UniProtKB-SubCell"/>
</dbReference>
<dbReference type="SMART" id="SM00066">
    <property type="entry name" value="GAL4"/>
    <property type="match status" value="1"/>
</dbReference>
<keyword evidence="2" id="KW-0479">Metal-binding</keyword>
<reference evidence="9" key="2">
    <citation type="journal article" date="2023" name="IMA Fungus">
        <title>Comparative genomic study of the Penicillium genus elucidates a diverse pangenome and 15 lateral gene transfer events.</title>
        <authorList>
            <person name="Petersen C."/>
            <person name="Sorensen T."/>
            <person name="Nielsen M.R."/>
            <person name="Sondergaard T.E."/>
            <person name="Sorensen J.L."/>
            <person name="Fitzpatrick D.A."/>
            <person name="Frisvad J.C."/>
            <person name="Nielsen K.L."/>
        </authorList>
    </citation>
    <scope>NUCLEOTIDE SEQUENCE</scope>
    <source>
        <strain evidence="9">IBT 15544</strain>
    </source>
</reference>
<dbReference type="InterPro" id="IPR036864">
    <property type="entry name" value="Zn2-C6_fun-type_DNA-bd_sf"/>
</dbReference>
<keyword evidence="4" id="KW-0238">DNA-binding</keyword>
<keyword evidence="6" id="KW-0539">Nucleus</keyword>
<dbReference type="PANTHER" id="PTHR31001:SF85">
    <property type="entry name" value="ZN(II)2CYS6 TRANSCRIPTION FACTOR (EUROFUNG)"/>
    <property type="match status" value="1"/>
</dbReference>
<dbReference type="GO" id="GO:0003677">
    <property type="term" value="F:DNA binding"/>
    <property type="evidence" value="ECO:0007669"/>
    <property type="project" value="UniProtKB-KW"/>
</dbReference>
<dbReference type="Proteomes" id="UP001150904">
    <property type="component" value="Unassembled WGS sequence"/>
</dbReference>
<evidence type="ECO:0000256" key="3">
    <source>
        <dbReference type="ARBA" id="ARBA00023015"/>
    </source>
</evidence>
<dbReference type="Gene3D" id="4.10.240.10">
    <property type="entry name" value="Zn(2)-C6 fungal-type DNA-binding domain"/>
    <property type="match status" value="1"/>
</dbReference>
<dbReference type="GO" id="GO:0008270">
    <property type="term" value="F:zinc ion binding"/>
    <property type="evidence" value="ECO:0007669"/>
    <property type="project" value="InterPro"/>
</dbReference>
<evidence type="ECO:0000256" key="7">
    <source>
        <dbReference type="SAM" id="MobiDB-lite"/>
    </source>
</evidence>
<dbReference type="PROSITE" id="PS50048">
    <property type="entry name" value="ZN2_CY6_FUNGAL_2"/>
    <property type="match status" value="1"/>
</dbReference>
<protein>
    <submittedName>
        <fullName evidence="9">C6 transcription factor</fullName>
    </submittedName>
</protein>
<keyword evidence="5" id="KW-0804">Transcription</keyword>
<sequence length="678" mass="76721">MTDPAAGQLQRFSCLACRQRKVKCDRRDPCSHCIKASRECSFVVPVRGKRKSTKPVKEGLHARARRYEEMLKSYGAKIEPRGNGVSERGNDSSELSEPVSHTDFDMTDCDSVESSRQPRHLMPLRTDEKLRFTKEKDSSGYMDALPEANVIEDDTFPEYPVEDAIVDRGSNDESDTLLETGELPDSMSNGPNEPLANLHPPHHQLLKLCDTYADRVDPIMKVLHLSTFWTSLNDAIQQPEKVSKSLEALICAFYSITVHSLAEHECWSMLGEDKSILAKRYTRATLQALKAAKFMRTSSSMTLCAYFIYLMAVRSSHSTDAFYILSGVAVRLACKIGIHRDGISLGLSPFETQMRRRLWWSIMLTDLRMSSLIGAKPSMDLFSSDVRPPLNIPDEDFGPDTINMPPEAEKITPLTVELLRYEMVRFLELDFTRRSSAIAELNDAVETKFLRYCDPTNSLDTFVSIMARSGICMCRIKAGTHNIRQCVDRGIPVPQSERDTVFAAATKMLEYVKLTRQNTKLDKYMWQAGTSVLWHSLLWVLIEVKRRKVSPEVDRAWELIGSVLSFYPLMFQRNTTAVYAVLGKWTLEAWDTSHAARREAGVPKESTPDWVDALRRAREPTQGTSATKISASVQQPTPISKIDECDPFTFSDLLNFEYAPAEWDQWESLLAAEEVGSF</sequence>
<dbReference type="OrthoDB" id="2269373at2759"/>
<dbReference type="PROSITE" id="PS00463">
    <property type="entry name" value="ZN2_CY6_FUNGAL_1"/>
    <property type="match status" value="1"/>
</dbReference>
<dbReference type="CDD" id="cd12148">
    <property type="entry name" value="fungal_TF_MHR"/>
    <property type="match status" value="1"/>
</dbReference>
<dbReference type="InterPro" id="IPR007219">
    <property type="entry name" value="XnlR_reg_dom"/>
</dbReference>
<dbReference type="GeneID" id="83183154"/>
<gene>
    <name evidence="9" type="ORF">N7498_008791</name>
</gene>
<name>A0A9W9MB01_9EURO</name>
<evidence type="ECO:0000256" key="4">
    <source>
        <dbReference type="ARBA" id="ARBA00023125"/>
    </source>
</evidence>
<evidence type="ECO:0000259" key="8">
    <source>
        <dbReference type="PROSITE" id="PS50048"/>
    </source>
</evidence>
<dbReference type="GO" id="GO:0000981">
    <property type="term" value="F:DNA-binding transcription factor activity, RNA polymerase II-specific"/>
    <property type="evidence" value="ECO:0007669"/>
    <property type="project" value="InterPro"/>
</dbReference>